<dbReference type="Pfam" id="PF00046">
    <property type="entry name" value="Homeodomain"/>
    <property type="match status" value="1"/>
</dbReference>
<evidence type="ECO:0000313" key="8">
    <source>
        <dbReference type="EMBL" id="KAJ8039523.1"/>
    </source>
</evidence>
<gene>
    <name evidence="8" type="ORF">HOLleu_17272</name>
</gene>
<dbReference type="AlphaFoldDB" id="A0A9Q1HBM5"/>
<evidence type="ECO:0000256" key="4">
    <source>
        <dbReference type="ARBA" id="ARBA00023242"/>
    </source>
</evidence>
<dbReference type="EMBL" id="JAIZAY010000007">
    <property type="protein sequence ID" value="KAJ8039523.1"/>
    <property type="molecule type" value="Genomic_DNA"/>
</dbReference>
<dbReference type="GO" id="GO:0000977">
    <property type="term" value="F:RNA polymerase II transcription regulatory region sequence-specific DNA binding"/>
    <property type="evidence" value="ECO:0007669"/>
    <property type="project" value="TreeGrafter"/>
</dbReference>
<keyword evidence="9" id="KW-1185">Reference proteome</keyword>
<keyword evidence="3 5" id="KW-0371">Homeobox</keyword>
<evidence type="ECO:0000256" key="3">
    <source>
        <dbReference type="ARBA" id="ARBA00023155"/>
    </source>
</evidence>
<accession>A0A9Q1HBM5</accession>
<dbReference type="FunFam" id="1.10.10.60:FF:000679">
    <property type="entry name" value="Homeobox protein aristaless"/>
    <property type="match status" value="1"/>
</dbReference>
<organism evidence="8 9">
    <name type="scientific">Holothuria leucospilota</name>
    <name type="common">Black long sea cucumber</name>
    <name type="synonym">Mertensiothuria leucospilota</name>
    <dbReference type="NCBI Taxonomy" id="206669"/>
    <lineage>
        <taxon>Eukaryota</taxon>
        <taxon>Metazoa</taxon>
        <taxon>Echinodermata</taxon>
        <taxon>Eleutherozoa</taxon>
        <taxon>Echinozoa</taxon>
        <taxon>Holothuroidea</taxon>
        <taxon>Aspidochirotacea</taxon>
        <taxon>Aspidochirotida</taxon>
        <taxon>Holothuriidae</taxon>
        <taxon>Holothuria</taxon>
    </lineage>
</organism>
<dbReference type="InterPro" id="IPR017970">
    <property type="entry name" value="Homeobox_CS"/>
</dbReference>
<evidence type="ECO:0000256" key="6">
    <source>
        <dbReference type="RuleBase" id="RU000682"/>
    </source>
</evidence>
<dbReference type="PROSITE" id="PS00027">
    <property type="entry name" value="HOMEOBOX_1"/>
    <property type="match status" value="1"/>
</dbReference>
<dbReference type="InterPro" id="IPR050649">
    <property type="entry name" value="Paired_Homeobox_TFs"/>
</dbReference>
<feature type="domain" description="Homeobox" evidence="7">
    <location>
        <begin position="114"/>
        <end position="174"/>
    </location>
</feature>
<dbReference type="PANTHER" id="PTHR24329">
    <property type="entry name" value="HOMEOBOX PROTEIN ARISTALESS"/>
    <property type="match status" value="1"/>
</dbReference>
<dbReference type="GO" id="GO:0000981">
    <property type="term" value="F:DNA-binding transcription factor activity, RNA polymerase II-specific"/>
    <property type="evidence" value="ECO:0007669"/>
    <property type="project" value="InterPro"/>
</dbReference>
<dbReference type="PANTHER" id="PTHR24329:SF543">
    <property type="entry name" value="FI01017P-RELATED"/>
    <property type="match status" value="1"/>
</dbReference>
<proteinExistence type="predicted"/>
<dbReference type="SMART" id="SM00389">
    <property type="entry name" value="HOX"/>
    <property type="match status" value="1"/>
</dbReference>
<dbReference type="SUPFAM" id="SSF46689">
    <property type="entry name" value="Homeodomain-like"/>
    <property type="match status" value="1"/>
</dbReference>
<dbReference type="Proteomes" id="UP001152320">
    <property type="component" value="Chromosome 7"/>
</dbReference>
<evidence type="ECO:0000313" key="9">
    <source>
        <dbReference type="Proteomes" id="UP001152320"/>
    </source>
</evidence>
<name>A0A9Q1HBM5_HOLLE</name>
<reference evidence="8" key="1">
    <citation type="submission" date="2021-10" db="EMBL/GenBank/DDBJ databases">
        <title>Tropical sea cucumber genome reveals ecological adaptation and Cuvierian tubules defense mechanism.</title>
        <authorList>
            <person name="Chen T."/>
        </authorList>
    </citation>
    <scope>NUCLEOTIDE SEQUENCE</scope>
    <source>
        <strain evidence="8">Nanhai2018</strain>
        <tissue evidence="8">Muscle</tissue>
    </source>
</reference>
<evidence type="ECO:0000256" key="5">
    <source>
        <dbReference type="PROSITE-ProRule" id="PRU00108"/>
    </source>
</evidence>
<dbReference type="Gene3D" id="1.10.10.60">
    <property type="entry name" value="Homeodomain-like"/>
    <property type="match status" value="1"/>
</dbReference>
<feature type="DNA-binding region" description="Homeobox" evidence="5">
    <location>
        <begin position="116"/>
        <end position="175"/>
    </location>
</feature>
<evidence type="ECO:0000256" key="2">
    <source>
        <dbReference type="ARBA" id="ARBA00023125"/>
    </source>
</evidence>
<dbReference type="InterPro" id="IPR001356">
    <property type="entry name" value="HD"/>
</dbReference>
<protein>
    <submittedName>
        <fullName evidence="8">Paired mesoderm homeobox protein 1</fullName>
    </submittedName>
</protein>
<dbReference type="InterPro" id="IPR009057">
    <property type="entry name" value="Homeodomain-like_sf"/>
</dbReference>
<dbReference type="CDD" id="cd00086">
    <property type="entry name" value="homeodomain"/>
    <property type="match status" value="1"/>
</dbReference>
<dbReference type="GO" id="GO:0005634">
    <property type="term" value="C:nucleus"/>
    <property type="evidence" value="ECO:0007669"/>
    <property type="project" value="UniProtKB-SubCell"/>
</dbReference>
<dbReference type="OrthoDB" id="6159439at2759"/>
<keyword evidence="2 5" id="KW-0238">DNA-binding</keyword>
<sequence>MENSMRSACPTQSDYAQSLLNQPSYHPDASPTMAEAFSPSFVHRGFSLSRIEDLEVDADSFGEFPQTPTPERSSCAVNATSSRHHTHHGSQNTVLGQDFHHNTSALLSTTAANKRPRRNRTNFTNAQLKALEKVFEKTHYPDAFLREDIAKKVDLTEARVQVWFQNRRAKFRRNERSASAAKAAKAAAAATLHISAANKKEAKNKTGPLNGISVEQPVAARPCSAMNQYSLSSTWNSAAAAVSYGRLAAGMVAQNGAMRW</sequence>
<keyword evidence="4 5" id="KW-0539">Nucleus</keyword>
<comment type="subcellular location">
    <subcellularLocation>
        <location evidence="1 5 6">Nucleus</location>
    </subcellularLocation>
</comment>
<dbReference type="PROSITE" id="PS50071">
    <property type="entry name" value="HOMEOBOX_2"/>
    <property type="match status" value="1"/>
</dbReference>
<evidence type="ECO:0000256" key="1">
    <source>
        <dbReference type="ARBA" id="ARBA00004123"/>
    </source>
</evidence>
<evidence type="ECO:0000259" key="7">
    <source>
        <dbReference type="PROSITE" id="PS50071"/>
    </source>
</evidence>
<comment type="caution">
    <text evidence="8">The sequence shown here is derived from an EMBL/GenBank/DDBJ whole genome shotgun (WGS) entry which is preliminary data.</text>
</comment>